<accession>M2Y0J5</accession>
<dbReference type="KEGG" id="gsl:Gasu_30820"/>
<evidence type="ECO:0000313" key="2">
    <source>
        <dbReference type="Proteomes" id="UP000030680"/>
    </source>
</evidence>
<protein>
    <submittedName>
        <fullName evidence="1">Acid phosphatase</fullName>
        <ecNumber evidence="1">3.1.3.2</ecNumber>
    </submittedName>
</protein>
<dbReference type="GeneID" id="17088277"/>
<dbReference type="Gramene" id="EME29438">
    <property type="protein sequence ID" value="EME29438"/>
    <property type="gene ID" value="Gasu_30820"/>
</dbReference>
<dbReference type="EC" id="3.1.3.2" evidence="1"/>
<proteinExistence type="predicted"/>
<organism evidence="1 2">
    <name type="scientific">Galdieria sulphuraria</name>
    <name type="common">Red alga</name>
    <dbReference type="NCBI Taxonomy" id="130081"/>
    <lineage>
        <taxon>Eukaryota</taxon>
        <taxon>Rhodophyta</taxon>
        <taxon>Bangiophyceae</taxon>
        <taxon>Galdieriales</taxon>
        <taxon>Galdieriaceae</taxon>
        <taxon>Galdieria</taxon>
    </lineage>
</organism>
<keyword evidence="1" id="KW-0378">Hydrolase</keyword>
<dbReference type="OrthoDB" id="5135119at2759"/>
<name>M2Y0J5_GALSU</name>
<sequence length="166" mass="18916">MQGGSDVCPAVTEYPNTPKKLAYCYNTRNTSKNCVNINNLWNRGDEFFREWWILKIVNSPSWTGNSVIVVTRDEANYNEEINVFTEGGTDTAYIYSRNFSFADYSFLIMMAIMEGNPLERLPTINLETRLVQLNTPVVLVFVNLFCSRSCPSPPPVEKHTKSLNIS</sequence>
<dbReference type="GO" id="GO:0003993">
    <property type="term" value="F:acid phosphatase activity"/>
    <property type="evidence" value="ECO:0007669"/>
    <property type="project" value="UniProtKB-EC"/>
</dbReference>
<dbReference type="EMBL" id="KB454508">
    <property type="protein sequence ID" value="EME29438.1"/>
    <property type="molecule type" value="Genomic_DNA"/>
</dbReference>
<evidence type="ECO:0000313" key="1">
    <source>
        <dbReference type="EMBL" id="EME29438.1"/>
    </source>
</evidence>
<reference evidence="2" key="1">
    <citation type="journal article" date="2013" name="Science">
        <title>Gene transfer from bacteria and archaea facilitated evolution of an extremophilic eukaryote.</title>
        <authorList>
            <person name="Schonknecht G."/>
            <person name="Chen W.H."/>
            <person name="Ternes C.M."/>
            <person name="Barbier G.G."/>
            <person name="Shrestha R.P."/>
            <person name="Stanke M."/>
            <person name="Brautigam A."/>
            <person name="Baker B.J."/>
            <person name="Banfield J.F."/>
            <person name="Garavito R.M."/>
            <person name="Carr K."/>
            <person name="Wilkerson C."/>
            <person name="Rensing S.A."/>
            <person name="Gagneul D."/>
            <person name="Dickenson N.E."/>
            <person name="Oesterhelt C."/>
            <person name="Lercher M.J."/>
            <person name="Weber A.P."/>
        </authorList>
    </citation>
    <scope>NUCLEOTIDE SEQUENCE [LARGE SCALE GENOMIC DNA]</scope>
    <source>
        <strain evidence="2">074W</strain>
    </source>
</reference>
<dbReference type="Proteomes" id="UP000030680">
    <property type="component" value="Unassembled WGS sequence"/>
</dbReference>
<gene>
    <name evidence="1" type="ORF">Gasu_30820</name>
</gene>
<dbReference type="RefSeq" id="XP_005705958.1">
    <property type="nucleotide sequence ID" value="XM_005705901.1"/>
</dbReference>
<dbReference type="AlphaFoldDB" id="M2Y0J5"/>
<keyword evidence="2" id="KW-1185">Reference proteome</keyword>